<organism evidence="4 6">
    <name type="scientific">Meiothermus ruber (strain ATCC 35948 / DSM 1279 / VKM B-1258 / 21)</name>
    <name type="common">Thermus ruber</name>
    <dbReference type="NCBI Taxonomy" id="504728"/>
    <lineage>
        <taxon>Bacteria</taxon>
        <taxon>Thermotogati</taxon>
        <taxon>Deinococcota</taxon>
        <taxon>Deinococci</taxon>
        <taxon>Thermales</taxon>
        <taxon>Thermaceae</taxon>
        <taxon>Meiothermus</taxon>
    </lineage>
</organism>
<dbReference type="Pfam" id="PF23451">
    <property type="entry name" value="Zn_ribbon_PaaD"/>
    <property type="match status" value="1"/>
</dbReference>
<dbReference type="Pfam" id="PF01883">
    <property type="entry name" value="FeS_assembly_P"/>
    <property type="match status" value="1"/>
</dbReference>
<name>D3PLS3_MEIRD</name>
<dbReference type="Gene3D" id="3.30.300.130">
    <property type="entry name" value="Fe-S cluster assembly (FSCA)"/>
    <property type="match status" value="1"/>
</dbReference>
<dbReference type="PATRIC" id="fig|504728.9.peg.2157"/>
<evidence type="ECO:0000313" key="4">
    <source>
        <dbReference type="EMBL" id="AGK05386.1"/>
    </source>
</evidence>
<dbReference type="PANTHER" id="PTHR42831:SF3">
    <property type="entry name" value="1,2-PHENYLACETYL-COA EPOXIDASE, SUBUNIT D-RELATED"/>
    <property type="match status" value="1"/>
</dbReference>
<dbReference type="Proteomes" id="UP000013026">
    <property type="component" value="Chromosome"/>
</dbReference>
<dbReference type="SUPFAM" id="SSF117916">
    <property type="entry name" value="Fe-S cluster assembly (FSCA) domain-like"/>
    <property type="match status" value="1"/>
</dbReference>
<feature type="domain" description="MIP18 family-like" evidence="1">
    <location>
        <begin position="8"/>
        <end position="72"/>
    </location>
</feature>
<gene>
    <name evidence="3" type="ordered locus">Mrub_2413</name>
    <name evidence="4" type="ORF">K649_10470</name>
</gene>
<evidence type="ECO:0000259" key="2">
    <source>
        <dbReference type="Pfam" id="PF23451"/>
    </source>
</evidence>
<dbReference type="NCBIfam" id="TIGR02159">
    <property type="entry name" value="PA_CoA_Oxy4"/>
    <property type="match status" value="1"/>
</dbReference>
<dbReference type="STRING" id="504728.K649_10470"/>
<proteinExistence type="predicted"/>
<keyword evidence="5" id="KW-1185">Reference proteome</keyword>
<evidence type="ECO:0000313" key="6">
    <source>
        <dbReference type="Proteomes" id="UP000013026"/>
    </source>
</evidence>
<protein>
    <submittedName>
        <fullName evidence="4">Phenylacetate-CoA oxygenase PaaJ</fullName>
    </submittedName>
    <submittedName>
        <fullName evidence="3">Phenylacetate-CoA oxygenase, PaaJ subunit</fullName>
    </submittedName>
</protein>
<dbReference type="KEGG" id="mre:K649_10470"/>
<dbReference type="EMBL" id="CP005385">
    <property type="protein sequence ID" value="AGK05386.1"/>
    <property type="molecule type" value="Genomic_DNA"/>
</dbReference>
<sequence>MTALPSTEQVWKALAQIPDPEIPVINVVEMGIVRGVEIEGHKATITMTPTFSGCPALHLIREQLTQTVRSLGFDPVEVKTVLSPAWSTDWISPEARERLRQYGIAPPKPRGAQDFLIELEAAPTPCPRCGSLNTSVKNTFGPTLCKAIYVCNNCQEPFESFKTV</sequence>
<evidence type="ECO:0000313" key="5">
    <source>
        <dbReference type="Proteomes" id="UP000006655"/>
    </source>
</evidence>
<dbReference type="InterPro" id="IPR056572">
    <property type="entry name" value="Zn_ribbon_PaaD"/>
</dbReference>
<dbReference type="RefSeq" id="WP_013014662.1">
    <property type="nucleotide sequence ID" value="NC_013946.1"/>
</dbReference>
<dbReference type="InterPro" id="IPR011883">
    <property type="entry name" value="PaaD-like"/>
</dbReference>
<dbReference type="InterPro" id="IPR052339">
    <property type="entry name" value="Fe-S_Maturation_MIP18"/>
</dbReference>
<dbReference type="Proteomes" id="UP000006655">
    <property type="component" value="Chromosome"/>
</dbReference>
<dbReference type="InterPro" id="IPR034904">
    <property type="entry name" value="FSCA_dom_sf"/>
</dbReference>
<feature type="domain" description="PaaD zinc beta ribbon" evidence="2">
    <location>
        <begin position="120"/>
        <end position="162"/>
    </location>
</feature>
<reference evidence="3 5" key="1">
    <citation type="journal article" date="2010" name="Stand. Genomic Sci.">
        <title>Complete genome sequence of Meiothermus ruber type strain (21).</title>
        <authorList>
            <person name="Tindall B.J."/>
            <person name="Sikorski J."/>
            <person name="Lucas S."/>
            <person name="Goltsman E."/>
            <person name="Copeland A."/>
            <person name="Glavina Del Rio T."/>
            <person name="Nolan M."/>
            <person name="Tice H."/>
            <person name="Cheng J.F."/>
            <person name="Han C."/>
            <person name="Pitluck S."/>
            <person name="Liolios K."/>
            <person name="Ivanova N."/>
            <person name="Mavromatis K."/>
            <person name="Ovchinnikova G."/>
            <person name="Pati A."/>
            <person name="Fahnrich R."/>
            <person name="Goodwin L."/>
            <person name="Chen A."/>
            <person name="Palaniappan K."/>
            <person name="Land M."/>
            <person name="Hauser L."/>
            <person name="Chang Y.J."/>
            <person name="Jeffries C.D."/>
            <person name="Rohde M."/>
            <person name="Goker M."/>
            <person name="Woyke T."/>
            <person name="Bristow J."/>
            <person name="Eisen J.A."/>
            <person name="Markowitz V."/>
            <person name="Hugenholtz P."/>
            <person name="Kyrpides N.C."/>
            <person name="Klenk H.P."/>
            <person name="Lapidus A."/>
        </authorList>
    </citation>
    <scope>NUCLEOTIDE SEQUENCE [LARGE SCALE GENOMIC DNA]</scope>
    <source>
        <strain evidence="5">ATCC 35948 / DSM 1279 / VKM B-1258 / 21</strain>
        <strain evidence="3">DSM 1279</strain>
    </source>
</reference>
<dbReference type="InterPro" id="IPR002744">
    <property type="entry name" value="MIP18-like"/>
</dbReference>
<reference evidence="4 6" key="3">
    <citation type="submission" date="2013-04" db="EMBL/GenBank/DDBJ databases">
        <authorList>
            <person name="Chin J."/>
            <person name="Alexander D.H."/>
            <person name="Marks P."/>
            <person name="Korlach J."/>
            <person name="Clum A."/>
            <person name="Copeland A."/>
        </authorList>
    </citation>
    <scope>NUCLEOTIDE SEQUENCE [LARGE SCALE GENOMIC DNA]</scope>
    <source>
        <strain evidence="6">ATCC 35948 / DSM 1279 / VKM B-1258 / 21</strain>
        <strain evidence="4">DSM 1279</strain>
    </source>
</reference>
<evidence type="ECO:0000259" key="1">
    <source>
        <dbReference type="Pfam" id="PF01883"/>
    </source>
</evidence>
<dbReference type="OrthoDB" id="3684942at2"/>
<dbReference type="AlphaFoldDB" id="D3PLS3"/>
<dbReference type="eggNOG" id="COG2151">
    <property type="taxonomic scope" value="Bacteria"/>
</dbReference>
<reference evidence="4" key="2">
    <citation type="submission" date="2013-04" db="EMBL/GenBank/DDBJ databases">
        <title>Non-Hybrid, Finished Microbial Genome Assemblies from Long-Read SMRT Sequencing Data.</title>
        <authorList>
            <person name="Klammer A."/>
            <person name="Drake J."/>
            <person name="Heiner C."/>
            <person name="Clum A."/>
            <person name="Copeland A."/>
            <person name="Huddleston J."/>
            <person name="Eichler E."/>
            <person name="Turner S.W."/>
        </authorList>
    </citation>
    <scope>NUCLEOTIDE SEQUENCE</scope>
    <source>
        <strain evidence="4">DSM 1279</strain>
    </source>
</reference>
<accession>D3PLS3</accession>
<dbReference type="EMBL" id="CP001743">
    <property type="protein sequence ID" value="ADD29164.1"/>
    <property type="molecule type" value="Genomic_DNA"/>
</dbReference>
<dbReference type="KEGG" id="mrb:Mrub_2413"/>
<evidence type="ECO:0000313" key="3">
    <source>
        <dbReference type="EMBL" id="ADD29164.1"/>
    </source>
</evidence>
<dbReference type="PANTHER" id="PTHR42831">
    <property type="entry name" value="FE-S PROTEIN MATURATION AUXILIARY FACTOR YITW"/>
    <property type="match status" value="1"/>
</dbReference>